<dbReference type="AlphaFoldDB" id="A0A0F8WQV3"/>
<comment type="pathway">
    <text evidence="2">Glycan metabolism; osmoregulated periplasmic glucan (OPG) biosynthesis.</text>
</comment>
<proteinExistence type="inferred from homology"/>
<dbReference type="PANTHER" id="PTHR30504:SF3">
    <property type="entry name" value="GLUCANS BIOSYNTHESIS PROTEIN D"/>
    <property type="match status" value="1"/>
</dbReference>
<accession>A0A0F8WQV3</accession>
<dbReference type="InterPro" id="IPR014756">
    <property type="entry name" value="Ig_E-set"/>
</dbReference>
<dbReference type="SUPFAM" id="SSF81296">
    <property type="entry name" value="E set domains"/>
    <property type="match status" value="1"/>
</dbReference>
<sequence length="215" mass="23954">LNNPPLLASSYFGAENPRSFGLVQRNRDFEHYLDAQAHYERRPSLMIEPMGDWGKGTVRLVEIPSDLEGNDNIVAYWIPEGETRAGDELAYSYRMHWGMNPPGATPKTLGRVVRLRSGHGGVAGVKADTETRKFVIDFAGGQLSDMPSDAELEPVASAQNGEIVEAILSRVAGRNEWRLVLELRAEPDAIVEIKAVLSGYDRNLTETWVYQWINA</sequence>
<evidence type="ECO:0000313" key="7">
    <source>
        <dbReference type="EMBL" id="KKK50730.1"/>
    </source>
</evidence>
<evidence type="ECO:0000256" key="5">
    <source>
        <dbReference type="ARBA" id="ARBA00022764"/>
    </source>
</evidence>
<dbReference type="GO" id="GO:0003824">
    <property type="term" value="F:catalytic activity"/>
    <property type="evidence" value="ECO:0007669"/>
    <property type="project" value="InterPro"/>
</dbReference>
<dbReference type="Pfam" id="PF04349">
    <property type="entry name" value="MdoG"/>
    <property type="match status" value="1"/>
</dbReference>
<dbReference type="GO" id="GO:0030288">
    <property type="term" value="C:outer membrane-bounded periplasmic space"/>
    <property type="evidence" value="ECO:0007669"/>
    <property type="project" value="TreeGrafter"/>
</dbReference>
<dbReference type="InterPro" id="IPR007444">
    <property type="entry name" value="Glucan_biosyn_MdoG_C"/>
</dbReference>
<dbReference type="PANTHER" id="PTHR30504">
    <property type="entry name" value="GLUCANS BIOSYNTHESIS PROTEIN"/>
    <property type="match status" value="1"/>
</dbReference>
<organism evidence="7">
    <name type="scientific">marine sediment metagenome</name>
    <dbReference type="NCBI Taxonomy" id="412755"/>
    <lineage>
        <taxon>unclassified sequences</taxon>
        <taxon>metagenomes</taxon>
        <taxon>ecological metagenomes</taxon>
    </lineage>
</organism>
<feature type="non-terminal residue" evidence="7">
    <location>
        <position position="1"/>
    </location>
</feature>
<dbReference type="Gene3D" id="2.60.40.10">
    <property type="entry name" value="Immunoglobulins"/>
    <property type="match status" value="1"/>
</dbReference>
<keyword evidence="5" id="KW-0574">Periplasm</keyword>
<feature type="domain" description="Glucan biosynthesis periplasmic MdoG C-terminal" evidence="6">
    <location>
        <begin position="1"/>
        <end position="212"/>
    </location>
</feature>
<dbReference type="GO" id="GO:0030246">
    <property type="term" value="F:carbohydrate binding"/>
    <property type="evidence" value="ECO:0007669"/>
    <property type="project" value="InterPro"/>
</dbReference>
<dbReference type="InterPro" id="IPR013783">
    <property type="entry name" value="Ig-like_fold"/>
</dbReference>
<evidence type="ECO:0000256" key="3">
    <source>
        <dbReference type="ARBA" id="ARBA00009284"/>
    </source>
</evidence>
<evidence type="ECO:0000256" key="4">
    <source>
        <dbReference type="ARBA" id="ARBA00022729"/>
    </source>
</evidence>
<dbReference type="InterPro" id="IPR014438">
    <property type="entry name" value="Glucan_biosyn_MdoG/MdoD"/>
</dbReference>
<evidence type="ECO:0000259" key="6">
    <source>
        <dbReference type="Pfam" id="PF04349"/>
    </source>
</evidence>
<dbReference type="UniPathway" id="UPA00637"/>
<keyword evidence="4" id="KW-0732">Signal</keyword>
<comment type="similarity">
    <text evidence="3">Belongs to the OpgD/OpgG family.</text>
</comment>
<dbReference type="Gene3D" id="2.70.98.10">
    <property type="match status" value="1"/>
</dbReference>
<dbReference type="InterPro" id="IPR011013">
    <property type="entry name" value="Gal_mutarotase_sf_dom"/>
</dbReference>
<name>A0A0F8WQV3_9ZZZZ</name>
<gene>
    <name evidence="7" type="ORF">LCGC14_3122090</name>
</gene>
<reference evidence="7" key="1">
    <citation type="journal article" date="2015" name="Nature">
        <title>Complex archaea that bridge the gap between prokaryotes and eukaryotes.</title>
        <authorList>
            <person name="Spang A."/>
            <person name="Saw J.H."/>
            <person name="Jorgensen S.L."/>
            <person name="Zaremba-Niedzwiedzka K."/>
            <person name="Martijn J."/>
            <person name="Lind A.E."/>
            <person name="van Eijk R."/>
            <person name="Schleper C."/>
            <person name="Guy L."/>
            <person name="Ettema T.J."/>
        </authorList>
    </citation>
    <scope>NUCLEOTIDE SEQUENCE</scope>
</reference>
<dbReference type="GO" id="GO:0051274">
    <property type="term" value="P:beta-glucan biosynthetic process"/>
    <property type="evidence" value="ECO:0007669"/>
    <property type="project" value="TreeGrafter"/>
</dbReference>
<comment type="caution">
    <text evidence="7">The sequence shown here is derived from an EMBL/GenBank/DDBJ whole genome shotgun (WGS) entry which is preliminary data.</text>
</comment>
<dbReference type="SUPFAM" id="SSF74650">
    <property type="entry name" value="Galactose mutarotase-like"/>
    <property type="match status" value="1"/>
</dbReference>
<evidence type="ECO:0000256" key="1">
    <source>
        <dbReference type="ARBA" id="ARBA00004418"/>
    </source>
</evidence>
<comment type="subcellular location">
    <subcellularLocation>
        <location evidence="1">Periplasm</location>
    </subcellularLocation>
</comment>
<dbReference type="InterPro" id="IPR014718">
    <property type="entry name" value="GH-type_carb-bd"/>
</dbReference>
<dbReference type="EMBL" id="LAZR01067873">
    <property type="protein sequence ID" value="KKK50730.1"/>
    <property type="molecule type" value="Genomic_DNA"/>
</dbReference>
<protein>
    <recommendedName>
        <fullName evidence="6">Glucan biosynthesis periplasmic MdoG C-terminal domain-containing protein</fullName>
    </recommendedName>
</protein>
<evidence type="ECO:0000256" key="2">
    <source>
        <dbReference type="ARBA" id="ARBA00005001"/>
    </source>
</evidence>